<proteinExistence type="predicted"/>
<comment type="caution">
    <text evidence="3">The sequence shown here is derived from an EMBL/GenBank/DDBJ whole genome shotgun (WGS) entry which is preliminary data.</text>
</comment>
<protein>
    <recommendedName>
        <fullName evidence="2">CCHC-type domain-containing protein</fullName>
    </recommendedName>
</protein>
<evidence type="ECO:0000259" key="2">
    <source>
        <dbReference type="PROSITE" id="PS50158"/>
    </source>
</evidence>
<evidence type="ECO:0000313" key="4">
    <source>
        <dbReference type="Proteomes" id="UP000266673"/>
    </source>
</evidence>
<sequence>MTLSYRNVMPDQSSYQQQYRSQGYSRLYGNSRFFRQSRNPGVVCFICEEQGHIAWDCPQKKSGQPFRIIRKVLERGYKTCGISDGMAEEQVLLPKGMKSLVQMKVLRQIKFIGDKLEWVEQELERLMKMQAVKLIYEGKKRPKVLLKRVWLGRIVEDDQEKLVDNIIQSKKWIPLYSDR</sequence>
<dbReference type="EMBL" id="QKWP01004294">
    <property type="protein sequence ID" value="RIB00392.1"/>
    <property type="molecule type" value="Genomic_DNA"/>
</dbReference>
<dbReference type="GO" id="GO:0008270">
    <property type="term" value="F:zinc ion binding"/>
    <property type="evidence" value="ECO:0007669"/>
    <property type="project" value="UniProtKB-KW"/>
</dbReference>
<dbReference type="SUPFAM" id="SSF57756">
    <property type="entry name" value="Retrovirus zinc finger-like domains"/>
    <property type="match status" value="1"/>
</dbReference>
<accession>A0A397TQC9</accession>
<keyword evidence="1" id="KW-0863">Zinc-finger</keyword>
<reference evidence="3 4" key="1">
    <citation type="submission" date="2018-06" db="EMBL/GenBank/DDBJ databases">
        <title>Comparative genomics reveals the genomic features of Rhizophagus irregularis, R. cerebriforme, R. diaphanum and Gigaspora rosea, and their symbiotic lifestyle signature.</title>
        <authorList>
            <person name="Morin E."/>
            <person name="San Clemente H."/>
            <person name="Chen E.C.H."/>
            <person name="De La Providencia I."/>
            <person name="Hainaut M."/>
            <person name="Kuo A."/>
            <person name="Kohler A."/>
            <person name="Murat C."/>
            <person name="Tang N."/>
            <person name="Roy S."/>
            <person name="Loubradou J."/>
            <person name="Henrissat B."/>
            <person name="Grigoriev I.V."/>
            <person name="Corradi N."/>
            <person name="Roux C."/>
            <person name="Martin F.M."/>
        </authorList>
    </citation>
    <scope>NUCLEOTIDE SEQUENCE [LARGE SCALE GENOMIC DNA]</scope>
    <source>
        <strain evidence="3 4">DAOM 194757</strain>
    </source>
</reference>
<keyword evidence="4" id="KW-1185">Reference proteome</keyword>
<evidence type="ECO:0000256" key="1">
    <source>
        <dbReference type="PROSITE-ProRule" id="PRU00047"/>
    </source>
</evidence>
<dbReference type="InterPro" id="IPR001878">
    <property type="entry name" value="Znf_CCHC"/>
</dbReference>
<evidence type="ECO:0000313" key="3">
    <source>
        <dbReference type="EMBL" id="RIB00392.1"/>
    </source>
</evidence>
<dbReference type="Proteomes" id="UP000266673">
    <property type="component" value="Unassembled WGS sequence"/>
</dbReference>
<dbReference type="AlphaFoldDB" id="A0A397TQC9"/>
<dbReference type="GO" id="GO:0003676">
    <property type="term" value="F:nucleic acid binding"/>
    <property type="evidence" value="ECO:0007669"/>
    <property type="project" value="InterPro"/>
</dbReference>
<dbReference type="SMART" id="SM00343">
    <property type="entry name" value="ZnF_C2HC"/>
    <property type="match status" value="1"/>
</dbReference>
<feature type="domain" description="CCHC-type" evidence="2">
    <location>
        <begin position="44"/>
        <end position="59"/>
    </location>
</feature>
<dbReference type="InterPro" id="IPR036875">
    <property type="entry name" value="Znf_CCHC_sf"/>
</dbReference>
<dbReference type="PROSITE" id="PS50158">
    <property type="entry name" value="ZF_CCHC"/>
    <property type="match status" value="1"/>
</dbReference>
<dbReference type="Gene3D" id="4.10.60.10">
    <property type="entry name" value="Zinc finger, CCHC-type"/>
    <property type="match status" value="1"/>
</dbReference>
<keyword evidence="1" id="KW-0479">Metal-binding</keyword>
<keyword evidence="1" id="KW-0862">Zinc</keyword>
<name>A0A397TQC9_9GLOM</name>
<dbReference type="Pfam" id="PF00098">
    <property type="entry name" value="zf-CCHC"/>
    <property type="match status" value="1"/>
</dbReference>
<organism evidence="3 4">
    <name type="scientific">Gigaspora rosea</name>
    <dbReference type="NCBI Taxonomy" id="44941"/>
    <lineage>
        <taxon>Eukaryota</taxon>
        <taxon>Fungi</taxon>
        <taxon>Fungi incertae sedis</taxon>
        <taxon>Mucoromycota</taxon>
        <taxon>Glomeromycotina</taxon>
        <taxon>Glomeromycetes</taxon>
        <taxon>Diversisporales</taxon>
        <taxon>Gigasporaceae</taxon>
        <taxon>Gigaspora</taxon>
    </lineage>
</organism>
<gene>
    <name evidence="3" type="ORF">C2G38_2234439</name>
</gene>